<dbReference type="Pfam" id="PF24698">
    <property type="entry name" value="DUF7662"/>
    <property type="match status" value="1"/>
</dbReference>
<gene>
    <name evidence="3" type="ORF">DC363_02430</name>
</gene>
<proteinExistence type="predicted"/>
<comment type="caution">
    <text evidence="3">The sequence shown here is derived from an EMBL/GenBank/DDBJ whole genome shotgun (WGS) entry which is preliminary data.</text>
</comment>
<feature type="region of interest" description="Disordered" evidence="1">
    <location>
        <begin position="359"/>
        <end position="461"/>
    </location>
</feature>
<feature type="compositionally biased region" description="Basic and acidic residues" evidence="1">
    <location>
        <begin position="434"/>
        <end position="444"/>
    </location>
</feature>
<evidence type="ECO:0000313" key="4">
    <source>
        <dbReference type="Proteomes" id="UP000244817"/>
    </source>
</evidence>
<accession>A0A2T7FZC5</accession>
<protein>
    <recommendedName>
        <fullName evidence="2">DUF7662 domain-containing protein</fullName>
    </recommendedName>
</protein>
<dbReference type="Proteomes" id="UP000244817">
    <property type="component" value="Unassembled WGS sequence"/>
</dbReference>
<feature type="region of interest" description="Disordered" evidence="1">
    <location>
        <begin position="308"/>
        <end position="344"/>
    </location>
</feature>
<dbReference type="InterPro" id="IPR056079">
    <property type="entry name" value="DUF7662"/>
</dbReference>
<organism evidence="3 4">
    <name type="scientific">Thalassorhabdomicrobium marinisediminis</name>
    <dbReference type="NCBI Taxonomy" id="2170577"/>
    <lineage>
        <taxon>Bacteria</taxon>
        <taxon>Pseudomonadati</taxon>
        <taxon>Pseudomonadota</taxon>
        <taxon>Alphaproteobacteria</taxon>
        <taxon>Rhodobacterales</taxon>
        <taxon>Paracoccaceae</taxon>
        <taxon>Thalassorhabdomicrobium</taxon>
    </lineage>
</organism>
<dbReference type="EMBL" id="QCYG01000002">
    <property type="protein sequence ID" value="PVA07509.1"/>
    <property type="molecule type" value="Genomic_DNA"/>
</dbReference>
<keyword evidence="4" id="KW-1185">Reference proteome</keyword>
<evidence type="ECO:0000256" key="1">
    <source>
        <dbReference type="SAM" id="MobiDB-lite"/>
    </source>
</evidence>
<evidence type="ECO:0000313" key="3">
    <source>
        <dbReference type="EMBL" id="PVA07509.1"/>
    </source>
</evidence>
<sequence>MTRQEAVVLSYLEWVRLINTGGIRLDDRRITRWSPEKTVEQDAVAELMLGAPDLGTSANSFVLAILEPDVLDRIGANGMKLGKRLSIEMVRSFHSFTETACIVHGHDAKATDSRITLSSMSNGWLRWVDAVEKAEREAKGETLTQLFSLKPDDWSAEWVRSQESRIDREKIAKSRDTMFYGWACLLNSVNARPHVTIELPAGVSEEIRCLQKDFNVEQSFLAAAPLLCEFVGGLHDPQETPSDLLAFAALKQHERYVIKRDGAALDVDALTADVKFLKERDSGSATMLVQILGERLPSEIIQALKKSLTGRSGPEPFSGNSVDYGSFQGPDEDVQTRRTPPQAGNEELTVADGGAQAACGAAEVSEQATAQARRETETTDTPQIPVCSAASTATNDSGFLPTTAPITAGQRQDKNQEGQQSLFPPSVAADAPDAEPKDEDHASATHEQSGQRSPGHDGVVTGMYAPLYEHLLSIEPSTRSKKLEFVEIDNMLIGNKKLPEASRKPSSFWSNDAKGQQVKAWTNAGFSVSEVSLEEAWVRFERATVGL</sequence>
<name>A0A2T7FZC5_9RHOB</name>
<feature type="compositionally biased region" description="Low complexity" evidence="1">
    <location>
        <begin position="359"/>
        <end position="371"/>
    </location>
</feature>
<feature type="domain" description="DUF7662" evidence="2">
    <location>
        <begin position="475"/>
        <end position="542"/>
    </location>
</feature>
<reference evidence="3 4" key="1">
    <citation type="submission" date="2018-04" db="EMBL/GenBank/DDBJ databases">
        <title>Pelagivirga bohaiensis gen. nov., sp. nov., a bacterium isolated from the Bohai Sea.</title>
        <authorList>
            <person name="Ji X."/>
        </authorList>
    </citation>
    <scope>NUCLEOTIDE SEQUENCE [LARGE SCALE GENOMIC DNA]</scope>
    <source>
        <strain evidence="3 4">BH-SD16</strain>
    </source>
</reference>
<dbReference type="AlphaFoldDB" id="A0A2T7FZC5"/>
<evidence type="ECO:0000259" key="2">
    <source>
        <dbReference type="Pfam" id="PF24698"/>
    </source>
</evidence>